<dbReference type="Proteomes" id="UP000324222">
    <property type="component" value="Unassembled WGS sequence"/>
</dbReference>
<dbReference type="AlphaFoldDB" id="A0A5B7JIX9"/>
<comment type="caution">
    <text evidence="1">The sequence shown here is derived from an EMBL/GenBank/DDBJ whole genome shotgun (WGS) entry which is preliminary data.</text>
</comment>
<keyword evidence="2" id="KW-1185">Reference proteome</keyword>
<proteinExistence type="predicted"/>
<sequence>MCEQANINNHLQHSKTYYSAPPLHVPAHAGKTDDVHNVAQHYSDMRNVISTCEPDKKFGTFL</sequence>
<evidence type="ECO:0000313" key="2">
    <source>
        <dbReference type="Proteomes" id="UP000324222"/>
    </source>
</evidence>
<organism evidence="1 2">
    <name type="scientific">Portunus trituberculatus</name>
    <name type="common">Swimming crab</name>
    <name type="synonym">Neptunus trituberculatus</name>
    <dbReference type="NCBI Taxonomy" id="210409"/>
    <lineage>
        <taxon>Eukaryota</taxon>
        <taxon>Metazoa</taxon>
        <taxon>Ecdysozoa</taxon>
        <taxon>Arthropoda</taxon>
        <taxon>Crustacea</taxon>
        <taxon>Multicrustacea</taxon>
        <taxon>Malacostraca</taxon>
        <taxon>Eumalacostraca</taxon>
        <taxon>Eucarida</taxon>
        <taxon>Decapoda</taxon>
        <taxon>Pleocyemata</taxon>
        <taxon>Brachyura</taxon>
        <taxon>Eubrachyura</taxon>
        <taxon>Portunoidea</taxon>
        <taxon>Portunidae</taxon>
        <taxon>Portuninae</taxon>
        <taxon>Portunus</taxon>
    </lineage>
</organism>
<accession>A0A5B7JIX9</accession>
<gene>
    <name evidence="1" type="ORF">E2C01_089408</name>
</gene>
<reference evidence="1 2" key="1">
    <citation type="submission" date="2019-05" db="EMBL/GenBank/DDBJ databases">
        <title>Another draft genome of Portunus trituberculatus and its Hox gene families provides insights of decapod evolution.</title>
        <authorList>
            <person name="Jeong J.-H."/>
            <person name="Song I."/>
            <person name="Kim S."/>
            <person name="Choi T."/>
            <person name="Kim D."/>
            <person name="Ryu S."/>
            <person name="Kim W."/>
        </authorList>
    </citation>
    <scope>NUCLEOTIDE SEQUENCE [LARGE SCALE GENOMIC DNA]</scope>
    <source>
        <tissue evidence="1">Muscle</tissue>
    </source>
</reference>
<protein>
    <submittedName>
        <fullName evidence="1">Uncharacterized protein</fullName>
    </submittedName>
</protein>
<dbReference type="EMBL" id="VSRR010097797">
    <property type="protein sequence ID" value="MPC94246.1"/>
    <property type="molecule type" value="Genomic_DNA"/>
</dbReference>
<evidence type="ECO:0000313" key="1">
    <source>
        <dbReference type="EMBL" id="MPC94246.1"/>
    </source>
</evidence>
<name>A0A5B7JIX9_PORTR</name>